<dbReference type="InterPro" id="IPR001138">
    <property type="entry name" value="Zn2Cys6_DnaBD"/>
</dbReference>
<dbReference type="AlphaFoldDB" id="A0AAD4CCW5"/>
<feature type="domain" description="Zn(2)-C6 fungal-type" evidence="6">
    <location>
        <begin position="25"/>
        <end position="54"/>
    </location>
</feature>
<evidence type="ECO:0000256" key="2">
    <source>
        <dbReference type="ARBA" id="ARBA00023125"/>
    </source>
</evidence>
<feature type="region of interest" description="Disordered" evidence="5">
    <location>
        <begin position="1"/>
        <end position="20"/>
    </location>
</feature>
<sequence length="170" mass="19202">MVIKRSSTSSESSSNQASRKRSIRACDRCKLKKAKCDGDNPCHRCNSDMSPCVFGKKTQSKRVYAKGYVDLLERQHERLIHGVQRMYDLVRERQGWQGEPLPCGPDGHPLTHDILSRLSVLEVETDHDDQQAGGISRRPDTSTALLPGSPTFSEVLAWQQVSWSSRTQQY</sequence>
<keyword evidence="8" id="KW-1185">Reference proteome</keyword>
<evidence type="ECO:0000313" key="8">
    <source>
        <dbReference type="Proteomes" id="UP001194746"/>
    </source>
</evidence>
<dbReference type="EMBL" id="VCAU01000139">
    <property type="protein sequence ID" value="KAF9883972.1"/>
    <property type="molecule type" value="Genomic_DNA"/>
</dbReference>
<keyword evidence="4" id="KW-0539">Nucleus</keyword>
<dbReference type="Pfam" id="PF00172">
    <property type="entry name" value="Zn_clus"/>
    <property type="match status" value="1"/>
</dbReference>
<dbReference type="Proteomes" id="UP001194746">
    <property type="component" value="Unassembled WGS sequence"/>
</dbReference>
<dbReference type="InterPro" id="IPR052783">
    <property type="entry name" value="Metabolic/Drug-Res_Regulator"/>
</dbReference>
<feature type="compositionally biased region" description="Low complexity" evidence="5">
    <location>
        <begin position="1"/>
        <end position="17"/>
    </location>
</feature>
<reference evidence="7" key="2">
    <citation type="submission" date="2020-02" db="EMBL/GenBank/DDBJ databases">
        <authorList>
            <person name="Gilchrist C.L.M."/>
            <person name="Chooi Y.-H."/>
        </authorList>
    </citation>
    <scope>NUCLEOTIDE SEQUENCE</scope>
    <source>
        <strain evidence="7">MST-FP2251</strain>
    </source>
</reference>
<evidence type="ECO:0000256" key="5">
    <source>
        <dbReference type="SAM" id="MobiDB-lite"/>
    </source>
</evidence>
<dbReference type="SUPFAM" id="SSF57701">
    <property type="entry name" value="Zn2/Cys6 DNA-binding domain"/>
    <property type="match status" value="1"/>
</dbReference>
<keyword evidence="2" id="KW-0238">DNA-binding</keyword>
<evidence type="ECO:0000256" key="4">
    <source>
        <dbReference type="ARBA" id="ARBA00023242"/>
    </source>
</evidence>
<evidence type="ECO:0000259" key="6">
    <source>
        <dbReference type="PROSITE" id="PS50048"/>
    </source>
</evidence>
<name>A0AAD4CCW5_ASPNN</name>
<dbReference type="SMART" id="SM00066">
    <property type="entry name" value="GAL4"/>
    <property type="match status" value="1"/>
</dbReference>
<evidence type="ECO:0000256" key="3">
    <source>
        <dbReference type="ARBA" id="ARBA00023163"/>
    </source>
</evidence>
<dbReference type="GO" id="GO:0009893">
    <property type="term" value="P:positive regulation of metabolic process"/>
    <property type="evidence" value="ECO:0007669"/>
    <property type="project" value="UniProtKB-ARBA"/>
</dbReference>
<dbReference type="GO" id="GO:0008270">
    <property type="term" value="F:zinc ion binding"/>
    <property type="evidence" value="ECO:0007669"/>
    <property type="project" value="InterPro"/>
</dbReference>
<dbReference type="CDD" id="cd00067">
    <property type="entry name" value="GAL4"/>
    <property type="match status" value="1"/>
</dbReference>
<evidence type="ECO:0000256" key="1">
    <source>
        <dbReference type="ARBA" id="ARBA00023015"/>
    </source>
</evidence>
<keyword evidence="3" id="KW-0804">Transcription</keyword>
<proteinExistence type="predicted"/>
<dbReference type="GO" id="GO:0003677">
    <property type="term" value="F:DNA binding"/>
    <property type="evidence" value="ECO:0007669"/>
    <property type="project" value="UniProtKB-KW"/>
</dbReference>
<dbReference type="InterPro" id="IPR036864">
    <property type="entry name" value="Zn2-C6_fun-type_DNA-bd_sf"/>
</dbReference>
<accession>A0AAD4CCW5</accession>
<keyword evidence="1" id="KW-0805">Transcription regulation</keyword>
<gene>
    <name evidence="7" type="ORF">FE257_002413</name>
</gene>
<evidence type="ECO:0000313" key="7">
    <source>
        <dbReference type="EMBL" id="KAF9883972.1"/>
    </source>
</evidence>
<dbReference type="PANTHER" id="PTHR47655">
    <property type="entry name" value="QUINIC ACID UTILIZATION ACTIVATOR"/>
    <property type="match status" value="1"/>
</dbReference>
<dbReference type="PROSITE" id="PS50048">
    <property type="entry name" value="ZN2_CY6_FUNGAL_2"/>
    <property type="match status" value="1"/>
</dbReference>
<organism evidence="7 8">
    <name type="scientific">Aspergillus nanangensis</name>
    <dbReference type="NCBI Taxonomy" id="2582783"/>
    <lineage>
        <taxon>Eukaryota</taxon>
        <taxon>Fungi</taxon>
        <taxon>Dikarya</taxon>
        <taxon>Ascomycota</taxon>
        <taxon>Pezizomycotina</taxon>
        <taxon>Eurotiomycetes</taxon>
        <taxon>Eurotiomycetidae</taxon>
        <taxon>Eurotiales</taxon>
        <taxon>Aspergillaceae</taxon>
        <taxon>Aspergillus</taxon>
        <taxon>Aspergillus subgen. Circumdati</taxon>
    </lineage>
</organism>
<dbReference type="PROSITE" id="PS00463">
    <property type="entry name" value="ZN2_CY6_FUNGAL_1"/>
    <property type="match status" value="1"/>
</dbReference>
<reference evidence="7" key="1">
    <citation type="journal article" date="2019" name="Beilstein J. Org. Chem.">
        <title>Nanangenines: drimane sesquiterpenoids as the dominant metabolite cohort of a novel Australian fungus, Aspergillus nanangensis.</title>
        <authorList>
            <person name="Lacey H.J."/>
            <person name="Gilchrist C.L.M."/>
            <person name="Crombie A."/>
            <person name="Kalaitzis J.A."/>
            <person name="Vuong D."/>
            <person name="Rutledge P.J."/>
            <person name="Turner P."/>
            <person name="Pitt J.I."/>
            <person name="Lacey E."/>
            <person name="Chooi Y.H."/>
            <person name="Piggott A.M."/>
        </authorList>
    </citation>
    <scope>NUCLEOTIDE SEQUENCE</scope>
    <source>
        <strain evidence="7">MST-FP2251</strain>
    </source>
</reference>
<comment type="caution">
    <text evidence="7">The sequence shown here is derived from an EMBL/GenBank/DDBJ whole genome shotgun (WGS) entry which is preliminary data.</text>
</comment>
<dbReference type="GO" id="GO:0000981">
    <property type="term" value="F:DNA-binding transcription factor activity, RNA polymerase II-specific"/>
    <property type="evidence" value="ECO:0007669"/>
    <property type="project" value="InterPro"/>
</dbReference>
<dbReference type="PANTHER" id="PTHR47655:SF4">
    <property type="entry name" value="ZN(II)2CYS6 TRANSCRIPTION FACTOR (EUROFUNG)"/>
    <property type="match status" value="1"/>
</dbReference>
<protein>
    <recommendedName>
        <fullName evidence="6">Zn(2)-C6 fungal-type domain-containing protein</fullName>
    </recommendedName>
</protein>
<dbReference type="Gene3D" id="4.10.240.10">
    <property type="entry name" value="Zn(2)-C6 fungal-type DNA-binding domain"/>
    <property type="match status" value="1"/>
</dbReference>